<evidence type="ECO:0000313" key="8">
    <source>
        <dbReference type="EMBL" id="PKQ62411.1"/>
    </source>
</evidence>
<evidence type="ECO:0000256" key="1">
    <source>
        <dbReference type="ARBA" id="ARBA00001966"/>
    </source>
</evidence>
<evidence type="ECO:0000313" key="9">
    <source>
        <dbReference type="Proteomes" id="UP000233618"/>
    </source>
</evidence>
<keyword evidence="3" id="KW-0949">S-adenosyl-L-methionine</keyword>
<comment type="caution">
    <text evidence="8">The sequence shown here is derived from an EMBL/GenBank/DDBJ whole genome shotgun (WGS) entry which is preliminary data.</text>
</comment>
<dbReference type="PROSITE" id="PS51918">
    <property type="entry name" value="RADICAL_SAM"/>
    <property type="match status" value="1"/>
</dbReference>
<dbReference type="AlphaFoldDB" id="A0A2N3HWJ4"/>
<dbReference type="Proteomes" id="UP000233618">
    <property type="component" value="Unassembled WGS sequence"/>
</dbReference>
<keyword evidence="6" id="KW-0411">Iron-sulfur</keyword>
<evidence type="ECO:0000256" key="2">
    <source>
        <dbReference type="ARBA" id="ARBA00022485"/>
    </source>
</evidence>
<dbReference type="PANTHER" id="PTHR11228">
    <property type="entry name" value="RADICAL SAM DOMAIN PROTEIN"/>
    <property type="match status" value="1"/>
</dbReference>
<dbReference type="CDD" id="cd01335">
    <property type="entry name" value="Radical_SAM"/>
    <property type="match status" value="1"/>
</dbReference>
<name>A0A2N3HWJ4_9BACT</name>
<evidence type="ECO:0000259" key="7">
    <source>
        <dbReference type="PROSITE" id="PS51918"/>
    </source>
</evidence>
<dbReference type="InterPro" id="IPR026404">
    <property type="entry name" value="rSAM_w_lipo"/>
</dbReference>
<dbReference type="SFLD" id="SFLDG01386">
    <property type="entry name" value="main_SPASM_domain-containing"/>
    <property type="match status" value="1"/>
</dbReference>
<evidence type="ECO:0000256" key="6">
    <source>
        <dbReference type="ARBA" id="ARBA00023014"/>
    </source>
</evidence>
<dbReference type="Gene3D" id="3.20.20.70">
    <property type="entry name" value="Aldolase class I"/>
    <property type="match status" value="1"/>
</dbReference>
<evidence type="ECO:0000256" key="5">
    <source>
        <dbReference type="ARBA" id="ARBA00023004"/>
    </source>
</evidence>
<dbReference type="GO" id="GO:0003824">
    <property type="term" value="F:catalytic activity"/>
    <property type="evidence" value="ECO:0007669"/>
    <property type="project" value="InterPro"/>
</dbReference>
<proteinExistence type="predicted"/>
<evidence type="ECO:0000256" key="3">
    <source>
        <dbReference type="ARBA" id="ARBA00022691"/>
    </source>
</evidence>
<keyword evidence="9" id="KW-1185">Reference proteome</keyword>
<dbReference type="InterPro" id="IPR058240">
    <property type="entry name" value="rSAM_sf"/>
</dbReference>
<comment type="cofactor">
    <cofactor evidence="1">
        <name>[4Fe-4S] cluster</name>
        <dbReference type="ChEBI" id="CHEBI:49883"/>
    </cofactor>
</comment>
<dbReference type="SFLD" id="SFLDS00029">
    <property type="entry name" value="Radical_SAM"/>
    <property type="match status" value="1"/>
</dbReference>
<dbReference type="InterPro" id="IPR017200">
    <property type="entry name" value="PqqE-like"/>
</dbReference>
<gene>
    <name evidence="8" type="ORF">BZG01_17410</name>
</gene>
<keyword evidence="2" id="KW-0004">4Fe-4S</keyword>
<dbReference type="InterPro" id="IPR050377">
    <property type="entry name" value="Radical_SAM_PqqE_MftC-like"/>
</dbReference>
<evidence type="ECO:0000256" key="4">
    <source>
        <dbReference type="ARBA" id="ARBA00022723"/>
    </source>
</evidence>
<dbReference type="SUPFAM" id="SSF102114">
    <property type="entry name" value="Radical SAM enzymes"/>
    <property type="match status" value="1"/>
</dbReference>
<dbReference type="Pfam" id="PF04055">
    <property type="entry name" value="Radical_SAM"/>
    <property type="match status" value="1"/>
</dbReference>
<protein>
    <submittedName>
        <fullName evidence="8">Radical SAM/SPASM domain-containing protein</fullName>
    </submittedName>
</protein>
<dbReference type="SFLD" id="SFLDG01067">
    <property type="entry name" value="SPASM/twitch_domain_containing"/>
    <property type="match status" value="1"/>
</dbReference>
<dbReference type="GO" id="GO:0046872">
    <property type="term" value="F:metal ion binding"/>
    <property type="evidence" value="ECO:0007669"/>
    <property type="project" value="UniProtKB-KW"/>
</dbReference>
<dbReference type="GO" id="GO:0051539">
    <property type="term" value="F:4 iron, 4 sulfur cluster binding"/>
    <property type="evidence" value="ECO:0007669"/>
    <property type="project" value="UniProtKB-KW"/>
</dbReference>
<dbReference type="InterPro" id="IPR007197">
    <property type="entry name" value="rSAM"/>
</dbReference>
<dbReference type="EMBL" id="MVDE01000035">
    <property type="protein sequence ID" value="PKQ62411.1"/>
    <property type="molecule type" value="Genomic_DNA"/>
</dbReference>
<dbReference type="InterPro" id="IPR023885">
    <property type="entry name" value="4Fe4S-binding_SPASM_dom"/>
</dbReference>
<organism evidence="8 9">
    <name type="scientific">Labilibaculum manganireducens</name>
    <dbReference type="NCBI Taxonomy" id="1940525"/>
    <lineage>
        <taxon>Bacteria</taxon>
        <taxon>Pseudomonadati</taxon>
        <taxon>Bacteroidota</taxon>
        <taxon>Bacteroidia</taxon>
        <taxon>Marinilabiliales</taxon>
        <taxon>Marinifilaceae</taxon>
        <taxon>Labilibaculum</taxon>
    </lineage>
</organism>
<dbReference type="NCBIfam" id="TIGR04085">
    <property type="entry name" value="rSAM_more_4Fe4S"/>
    <property type="match status" value="1"/>
</dbReference>
<feature type="domain" description="Radical SAM core" evidence="7">
    <location>
        <begin position="26"/>
        <end position="250"/>
    </location>
</feature>
<dbReference type="NCBIfam" id="TIGR04133">
    <property type="entry name" value="rSAM_w_lipo"/>
    <property type="match status" value="1"/>
</dbReference>
<keyword evidence="4" id="KW-0479">Metal-binding</keyword>
<sequence length="365" mass="41615">MNSKLSLRKKIALELFRKYRDNAKKLHQLNYIFWECTLRCNLNCLHCGSDCKKEALVKDMPISDFIGAIDDVSGIVEPNKTMIVLTGGEPLVRTDLEICGKQLYERGFPWGMVSNGFHLTFKRLQSLLQAGLRAVTISLDGLENSHNWLRGNPKSFENAVNAIGLLSETEDLKFDVVTCVNQKNFNELGQIKALLLSKGVKEWRLFTVFPIGRAKEHNELQLNPVQFKSLFDFIARERKKGDIKLNYGCEGFLGNYEGEVRDNLFFCRAGINVASVLIDGSISACPNLRDNFSQGNIYHNSFKTTWENQYSIYRDRSWMKTGECSDCSSFKYCEGNGMHLRDEKTGKLLFCHLNRIKEGEEACKV</sequence>
<keyword evidence="5" id="KW-0408">Iron</keyword>
<dbReference type="Pfam" id="PF13186">
    <property type="entry name" value="SPASM"/>
    <property type="match status" value="1"/>
</dbReference>
<accession>A0A2N3HWJ4</accession>
<dbReference type="PANTHER" id="PTHR11228:SF7">
    <property type="entry name" value="PQQA PEPTIDE CYCLASE"/>
    <property type="match status" value="1"/>
</dbReference>
<dbReference type="RefSeq" id="WP_101311130.1">
    <property type="nucleotide sequence ID" value="NZ_CAXXEE010000003.1"/>
</dbReference>
<reference evidence="8 9" key="1">
    <citation type="journal article" date="2017" name="Front. Microbiol.">
        <title>Labilibaculum manganireducens gen. nov., sp. nov. and Labilibaculum filiforme sp. nov., Novel Bacteroidetes Isolated from Subsurface Sediments of the Baltic Sea.</title>
        <authorList>
            <person name="Vandieken V."/>
            <person name="Marshall I.P."/>
            <person name="Niemann H."/>
            <person name="Engelen B."/>
            <person name="Cypionka H."/>
        </authorList>
    </citation>
    <scope>NUCLEOTIDE SEQUENCE [LARGE SCALE GENOMIC DNA]</scope>
    <source>
        <strain evidence="8 9">59.10-2M</strain>
    </source>
</reference>
<dbReference type="PIRSF" id="PIRSF037420">
    <property type="entry name" value="PQQ_syn_pqqE"/>
    <property type="match status" value="1"/>
</dbReference>
<dbReference type="InterPro" id="IPR013785">
    <property type="entry name" value="Aldolase_TIM"/>
</dbReference>